<keyword evidence="1" id="KW-0472">Membrane</keyword>
<proteinExistence type="predicted"/>
<sequence length="299" mass="31339">MNRRLRVAVTIAVVVLVITLGGWFLVSSLRSPSPEDAALAYLRALEDGDPQAVKATGAEVPASALAALDGATARIEHPAVTAVQGTGEARRVEVSFRLDGEEHDAELSVSAVDGRWVVDSSWLGALEPKTTIGTAVTIGEAALPGGEQTALLPGRYRVAAAPVALLDGTADAVVLPGETTTVELQTVLRPDAVKAAQRQLDEHLETCTAPAPSPPPGCGIRLPWGVDFRAVTEIRYRIDQQPTVSLTPPGFHAAGGVLVATVTGTGQDGAPRTTTYRSDDWSLRGDVEFTAEGLRLTAW</sequence>
<dbReference type="RefSeq" id="WP_211541595.1">
    <property type="nucleotide sequence ID" value="NZ_JAGTUK010000001.1"/>
</dbReference>
<accession>A0ABS5IL14</accession>
<keyword evidence="3" id="KW-1185">Reference proteome</keyword>
<feature type="transmembrane region" description="Helical" evidence="1">
    <location>
        <begin position="7"/>
        <end position="26"/>
    </location>
</feature>
<gene>
    <name evidence="2" type="ORF">KE274_05355</name>
</gene>
<dbReference type="EMBL" id="JAGTUK010000001">
    <property type="protein sequence ID" value="MBS0023530.1"/>
    <property type="molecule type" value="Genomic_DNA"/>
</dbReference>
<organism evidence="2 3">
    <name type="scientific">Microbacterium paraoxydans</name>
    <dbReference type="NCBI Taxonomy" id="199592"/>
    <lineage>
        <taxon>Bacteria</taxon>
        <taxon>Bacillati</taxon>
        <taxon>Actinomycetota</taxon>
        <taxon>Actinomycetes</taxon>
        <taxon>Micrococcales</taxon>
        <taxon>Microbacteriaceae</taxon>
        <taxon>Microbacterium</taxon>
    </lineage>
</organism>
<comment type="caution">
    <text evidence="2">The sequence shown here is derived from an EMBL/GenBank/DDBJ whole genome shotgun (WGS) entry which is preliminary data.</text>
</comment>
<evidence type="ECO:0000313" key="3">
    <source>
        <dbReference type="Proteomes" id="UP000678243"/>
    </source>
</evidence>
<reference evidence="2 3" key="1">
    <citation type="submission" date="2021-04" db="EMBL/GenBank/DDBJ databases">
        <title>Whole genome analysis of root endophytic bacterium Microbacterium paraoxydans ku-mp colonizing RP-bio226 rice variety.</title>
        <authorList>
            <person name="Ulaganathan K."/>
            <person name="Latha B."/>
        </authorList>
    </citation>
    <scope>NUCLEOTIDE SEQUENCE [LARGE SCALE GENOMIC DNA]</scope>
    <source>
        <strain evidence="3">ku-mp</strain>
    </source>
</reference>
<name>A0ABS5IL14_9MICO</name>
<protein>
    <submittedName>
        <fullName evidence="2">Uncharacterized protein</fullName>
    </submittedName>
</protein>
<keyword evidence="1" id="KW-1133">Transmembrane helix</keyword>
<dbReference type="Proteomes" id="UP000678243">
    <property type="component" value="Unassembled WGS sequence"/>
</dbReference>
<keyword evidence="1" id="KW-0812">Transmembrane</keyword>
<evidence type="ECO:0000313" key="2">
    <source>
        <dbReference type="EMBL" id="MBS0023530.1"/>
    </source>
</evidence>
<evidence type="ECO:0000256" key="1">
    <source>
        <dbReference type="SAM" id="Phobius"/>
    </source>
</evidence>